<reference key="1">
    <citation type="journal article" date="2014" name="Nat. Commun.">
        <title>The tobacco genome sequence and its comparison with those of tomato and potato.</title>
        <authorList>
            <person name="Sierro N."/>
            <person name="Battey J.N."/>
            <person name="Ouadi S."/>
            <person name="Bakaher N."/>
            <person name="Bovet L."/>
            <person name="Willig A."/>
            <person name="Goepfert S."/>
            <person name="Peitsch M.C."/>
            <person name="Ivanov N.V."/>
        </authorList>
    </citation>
    <scope>NUCLEOTIDE SEQUENCE [LARGE SCALE GENOMIC DNA]</scope>
    <source>
        <strain>cv. TN90</strain>
    </source>
</reference>
<comment type="subcellular location">
    <subcellularLocation>
        <location evidence="6">Nucleus</location>
    </subcellularLocation>
</comment>
<feature type="region of interest" description="Disordered" evidence="7">
    <location>
        <begin position="658"/>
        <end position="691"/>
    </location>
</feature>
<dbReference type="Pfam" id="PF10551">
    <property type="entry name" value="MULE"/>
    <property type="match status" value="1"/>
</dbReference>
<keyword evidence="3 5" id="KW-0863">Zinc-finger</keyword>
<evidence type="ECO:0000256" key="3">
    <source>
        <dbReference type="ARBA" id="ARBA00022771"/>
    </source>
</evidence>
<evidence type="ECO:0000256" key="4">
    <source>
        <dbReference type="ARBA" id="ARBA00022833"/>
    </source>
</evidence>
<dbReference type="RefSeq" id="XP_016491095.1">
    <property type="nucleotide sequence ID" value="XM_016635609.1"/>
</dbReference>
<accession>A0A1S4BQD2</accession>
<evidence type="ECO:0000313" key="12">
    <source>
        <dbReference type="RefSeq" id="XP_016491102.1"/>
    </source>
</evidence>
<keyword evidence="2 6" id="KW-0479">Metal-binding</keyword>
<evidence type="ECO:0000313" key="10">
    <source>
        <dbReference type="RefSeq" id="XP_016491088.1"/>
    </source>
</evidence>
<evidence type="ECO:0000256" key="6">
    <source>
        <dbReference type="RuleBase" id="RU367018"/>
    </source>
</evidence>
<dbReference type="PROSITE" id="PS50966">
    <property type="entry name" value="ZF_SWIM"/>
    <property type="match status" value="1"/>
</dbReference>
<reference evidence="10 11" key="2">
    <citation type="submission" date="2025-04" db="UniProtKB">
        <authorList>
            <consortium name="RefSeq"/>
        </authorList>
    </citation>
    <scope>IDENTIFICATION</scope>
</reference>
<dbReference type="RefSeq" id="XP_016491088.1">
    <property type="nucleotide sequence ID" value="XM_016635602.1"/>
</dbReference>
<dbReference type="KEGG" id="nta:107810777"/>
<evidence type="ECO:0000313" key="9">
    <source>
        <dbReference type="Proteomes" id="UP000790787"/>
    </source>
</evidence>
<dbReference type="OrthoDB" id="742364at2759"/>
<dbReference type="STRING" id="4097.A0A1S4BQD2"/>
<dbReference type="AlphaFoldDB" id="A0A1S4BQD2"/>
<evidence type="ECO:0000256" key="1">
    <source>
        <dbReference type="ARBA" id="ARBA00005889"/>
    </source>
</evidence>
<proteinExistence type="inferred from homology"/>
<organism evidence="12">
    <name type="scientific">Nicotiana tabacum</name>
    <name type="common">Common tobacco</name>
    <dbReference type="NCBI Taxonomy" id="4097"/>
    <lineage>
        <taxon>Eukaryota</taxon>
        <taxon>Viridiplantae</taxon>
        <taxon>Streptophyta</taxon>
        <taxon>Embryophyta</taxon>
        <taxon>Tracheophyta</taxon>
        <taxon>Spermatophyta</taxon>
        <taxon>Magnoliopsida</taxon>
        <taxon>eudicotyledons</taxon>
        <taxon>Gunneridae</taxon>
        <taxon>Pentapetalae</taxon>
        <taxon>asterids</taxon>
        <taxon>lamiids</taxon>
        <taxon>Solanales</taxon>
        <taxon>Solanaceae</taxon>
        <taxon>Nicotianoideae</taxon>
        <taxon>Nicotianeae</taxon>
        <taxon>Nicotiana</taxon>
    </lineage>
</organism>
<dbReference type="GO" id="GO:0006355">
    <property type="term" value="P:regulation of DNA-templated transcription"/>
    <property type="evidence" value="ECO:0007669"/>
    <property type="project" value="UniProtKB-UniRule"/>
</dbReference>
<dbReference type="PaxDb" id="4097-A0A1S4BQD2"/>
<dbReference type="InterPro" id="IPR018289">
    <property type="entry name" value="MULE_transposase_dom"/>
</dbReference>
<gene>
    <name evidence="10 11 12" type="primary">LOC107810777</name>
</gene>
<evidence type="ECO:0000256" key="5">
    <source>
        <dbReference type="PROSITE-ProRule" id="PRU00325"/>
    </source>
</evidence>
<protein>
    <recommendedName>
        <fullName evidence="6">Protein FAR1-RELATED SEQUENCE</fullName>
    </recommendedName>
</protein>
<dbReference type="GO" id="GO:0008270">
    <property type="term" value="F:zinc ion binding"/>
    <property type="evidence" value="ECO:0007669"/>
    <property type="project" value="UniProtKB-UniRule"/>
</dbReference>
<keyword evidence="4 6" id="KW-0862">Zinc</keyword>
<dbReference type="RefSeq" id="XP_016491102.1">
    <property type="nucleotide sequence ID" value="XM_016635616.1"/>
</dbReference>
<comment type="function">
    <text evidence="6">Putative transcription activator involved in regulating light control of development.</text>
</comment>
<feature type="domain" description="SWIM-type" evidence="8">
    <location>
        <begin position="508"/>
        <end position="544"/>
    </location>
</feature>
<keyword evidence="6" id="KW-0539">Nucleus</keyword>
<sequence>MESTVAMGNSNVEPRDDMEFDSHDAAYEFYKEYAKSAGFGTAKLSSRRSRASKEFIDAKFSCIRYGNKQQSDDAINPRPSPKIGCKASMHVKRRSSNGKWYIHSFVKEHNHELLPAQVHFFRSHRNVDPLKNDAKVRRKKMLASVSKQYGAYQFSGNLENLFRNQHDRGRSLTLEEGGAQVLLEFLVQMQEENPKFFYSVDLNEEHRLRNVFWIDAKGMDNYSNFGDVVSFDTTYFTNKYKIPLVLFIGANHHVQPTLLGCALIADETVHTFIWLMRTWCLAMGGRGPRILLSDQNDNIKAAVGAIFPDTGHYFSLWSILEKIPRRLEYLSLWHDAFMAKFTKCIYRSWTEEQFEHRWWKLIEKFNLREDEWVQSLYENRKLWVPAFMRDVSFASLSTASRSESMNSFFDKYIQSETSLRDFIGQHKLILEDWYEEEAKANFDAWHEMPELKSPSPFEKQMLLIYTREIFKKFQVEVLGAAACHLKKESEDGTSITYAVKDFDANQDFMVEWDALRSDIYCSCHSFEYKGYLCRHAIVVLQMSGVFNIPSKYILQRWTNAAMSRHSISERMEDVQAKVRRYNDLCRRAIILGEEGSLTQESYNIAVGAIKEALKQCATVNVTCETNLRSGSCATLAIQGVNEVCQGNSLAARELMPYSRAAQTSKGSKRADPGKERESIDNASNKKGKVTLEPEIPNGAQGVFHQMELLEKFILNIYLMHLIVDELEAIHWTMTRIKLEAFVIHCKKKKDMPGSLDYPTLYPRLTTLLRGGDINKRSVELLGEMLE</sequence>
<evidence type="ECO:0000313" key="11">
    <source>
        <dbReference type="RefSeq" id="XP_016491095.1"/>
    </source>
</evidence>
<dbReference type="PANTHER" id="PTHR31669:SF42">
    <property type="entry name" value="PROTEIN FAR1-RELATED SEQUENCE 4"/>
    <property type="match status" value="1"/>
</dbReference>
<evidence type="ECO:0000259" key="8">
    <source>
        <dbReference type="PROSITE" id="PS50966"/>
    </source>
</evidence>
<dbReference type="PANTHER" id="PTHR31669">
    <property type="entry name" value="PROTEIN FAR1-RELATED SEQUENCE 10-RELATED"/>
    <property type="match status" value="1"/>
</dbReference>
<comment type="similarity">
    <text evidence="1 6">Belongs to the FHY3/FAR1 family.</text>
</comment>
<dbReference type="SMART" id="SM00575">
    <property type="entry name" value="ZnF_PMZ"/>
    <property type="match status" value="1"/>
</dbReference>
<dbReference type="GO" id="GO:0005634">
    <property type="term" value="C:nucleus"/>
    <property type="evidence" value="ECO:0007669"/>
    <property type="project" value="UniProtKB-SubCell"/>
</dbReference>
<dbReference type="InterPro" id="IPR004330">
    <property type="entry name" value="FAR1_DNA_bnd_dom"/>
</dbReference>
<dbReference type="GeneID" id="107810777"/>
<evidence type="ECO:0000256" key="2">
    <source>
        <dbReference type="ARBA" id="ARBA00022723"/>
    </source>
</evidence>
<dbReference type="InterPro" id="IPR007527">
    <property type="entry name" value="Znf_SWIM"/>
</dbReference>
<dbReference type="Proteomes" id="UP000790787">
    <property type="component" value="Chromosome 4"/>
</dbReference>
<name>A0A1S4BQD2_TOBAC</name>
<dbReference type="Pfam" id="PF04434">
    <property type="entry name" value="SWIM"/>
    <property type="match status" value="1"/>
</dbReference>
<keyword evidence="9" id="KW-1185">Reference proteome</keyword>
<dbReference type="InterPro" id="IPR031052">
    <property type="entry name" value="FHY3/FAR1"/>
</dbReference>
<dbReference type="InterPro" id="IPR006564">
    <property type="entry name" value="Znf_PMZ"/>
</dbReference>
<dbReference type="Pfam" id="PF03101">
    <property type="entry name" value="FAR1"/>
    <property type="match status" value="1"/>
</dbReference>
<feature type="compositionally biased region" description="Basic and acidic residues" evidence="7">
    <location>
        <begin position="668"/>
        <end position="679"/>
    </location>
</feature>
<evidence type="ECO:0000256" key="7">
    <source>
        <dbReference type="SAM" id="MobiDB-lite"/>
    </source>
</evidence>